<evidence type="ECO:0000259" key="2">
    <source>
        <dbReference type="Pfam" id="PF09851"/>
    </source>
</evidence>
<evidence type="ECO:0000313" key="4">
    <source>
        <dbReference type="Proteomes" id="UP000238314"/>
    </source>
</evidence>
<keyword evidence="1" id="KW-1133">Transmembrane helix</keyword>
<keyword evidence="1" id="KW-0472">Membrane</keyword>
<dbReference type="Pfam" id="PF09851">
    <property type="entry name" value="SHOCT"/>
    <property type="match status" value="1"/>
</dbReference>
<evidence type="ECO:0000256" key="1">
    <source>
        <dbReference type="SAM" id="Phobius"/>
    </source>
</evidence>
<dbReference type="OrthoDB" id="9814116at2"/>
<feature type="domain" description="SHOCT" evidence="2">
    <location>
        <begin position="74"/>
        <end position="99"/>
    </location>
</feature>
<dbReference type="Pfam" id="PF14373">
    <property type="entry name" value="Imm_superinfect"/>
    <property type="match status" value="1"/>
</dbReference>
<proteinExistence type="predicted"/>
<keyword evidence="4" id="KW-1185">Reference proteome</keyword>
<protein>
    <recommendedName>
        <fullName evidence="2">SHOCT domain-containing protein</fullName>
    </recommendedName>
</protein>
<feature type="transmembrane region" description="Helical" evidence="1">
    <location>
        <begin position="25"/>
        <end position="49"/>
    </location>
</feature>
<accession>A0A2S7KDD7</accession>
<organism evidence="3 4">
    <name type="scientific">Chryseobacterium piscicola</name>
    <dbReference type="NCBI Taxonomy" id="551459"/>
    <lineage>
        <taxon>Bacteria</taxon>
        <taxon>Pseudomonadati</taxon>
        <taxon>Bacteroidota</taxon>
        <taxon>Flavobacteriia</taxon>
        <taxon>Flavobacteriales</taxon>
        <taxon>Weeksellaceae</taxon>
        <taxon>Chryseobacterium group</taxon>
        <taxon>Chryseobacterium</taxon>
    </lineage>
</organism>
<comment type="caution">
    <text evidence="3">The sequence shown here is derived from an EMBL/GenBank/DDBJ whole genome shotgun (WGS) entry which is preliminary data.</text>
</comment>
<dbReference type="EMBL" id="MUGO01000017">
    <property type="protein sequence ID" value="PQA92081.1"/>
    <property type="molecule type" value="Genomic_DNA"/>
</dbReference>
<dbReference type="InterPro" id="IPR016410">
    <property type="entry name" value="Phage_imm"/>
</dbReference>
<sequence>MFIAALLYFIPSVIGILRKHHNLIGLMALNILLGWTVIGWVGALIWSLLRSNKGQTIIVHGKSDDRQESKYEMLERLNSLKNSGAISEEEYDIEKSQLLSKH</sequence>
<evidence type="ECO:0000313" key="3">
    <source>
        <dbReference type="EMBL" id="PQA92081.1"/>
    </source>
</evidence>
<gene>
    <name evidence="3" type="ORF">B0A70_11685</name>
</gene>
<reference evidence="3 4" key="1">
    <citation type="submission" date="2016-11" db="EMBL/GenBank/DDBJ databases">
        <title>Whole genomes of Flavobacteriaceae.</title>
        <authorList>
            <person name="Stine C."/>
            <person name="Li C."/>
            <person name="Tadesse D."/>
        </authorList>
    </citation>
    <scope>NUCLEOTIDE SEQUENCE [LARGE SCALE GENOMIC DNA]</scope>
    <source>
        <strain evidence="3 4">DSM 21068</strain>
    </source>
</reference>
<dbReference type="Proteomes" id="UP000238314">
    <property type="component" value="Unassembled WGS sequence"/>
</dbReference>
<dbReference type="InterPro" id="IPR018649">
    <property type="entry name" value="SHOCT"/>
</dbReference>
<keyword evidence="1" id="KW-0812">Transmembrane</keyword>
<dbReference type="AlphaFoldDB" id="A0A2S7KDD7"/>
<name>A0A2S7KDD7_9FLAO</name>